<evidence type="ECO:0008006" key="3">
    <source>
        <dbReference type="Google" id="ProtNLM"/>
    </source>
</evidence>
<dbReference type="AlphaFoldDB" id="A0AAX2IYH4"/>
<dbReference type="RefSeq" id="WP_027222670.1">
    <property type="nucleotide sequence ID" value="NZ_CAAAIJ010000002.1"/>
</dbReference>
<organism evidence="1 2">
    <name type="scientific">Legionella pneumophila subsp. pascullei</name>
    <dbReference type="NCBI Taxonomy" id="91890"/>
    <lineage>
        <taxon>Bacteria</taxon>
        <taxon>Pseudomonadati</taxon>
        <taxon>Pseudomonadota</taxon>
        <taxon>Gammaproteobacteria</taxon>
        <taxon>Legionellales</taxon>
        <taxon>Legionellaceae</taxon>
        <taxon>Legionella</taxon>
    </lineage>
</organism>
<gene>
    <name evidence="1" type="ORF">NCTC12272_02614</name>
</gene>
<proteinExistence type="predicted"/>
<accession>A0AAX2IYH4</accession>
<reference evidence="1 2" key="1">
    <citation type="submission" date="2018-06" db="EMBL/GenBank/DDBJ databases">
        <authorList>
            <consortium name="Pathogen Informatics"/>
            <person name="Doyle S."/>
        </authorList>
    </citation>
    <scope>NUCLEOTIDE SEQUENCE [LARGE SCALE GENOMIC DNA]</scope>
    <source>
        <strain evidence="1 2">NCTC12272</strain>
    </source>
</reference>
<sequence length="195" mass="22418">MKTHNKLANIESLLEKPVFTSKEANELGVSPSLLCYYMQKDLIQRVNKGLYQAVSVKKEFDFKWEDLIFTVKSISQGVICLVSALAIYELTDEVPRKHWIAVPHSTTKPIRTNTIIKRMRDVSTGLTSWDVDGESLPIFDMERTIIDAFRFLSTEIALKALQSGLREKHIDSRKLQRYAKKLRIDITPYLLAMTI</sequence>
<evidence type="ECO:0000313" key="1">
    <source>
        <dbReference type="EMBL" id="SQG91400.1"/>
    </source>
</evidence>
<protein>
    <recommendedName>
        <fullName evidence="3">Transcriptional regulator</fullName>
    </recommendedName>
</protein>
<dbReference type="Proteomes" id="UP000249566">
    <property type="component" value="Chromosome 1"/>
</dbReference>
<dbReference type="EMBL" id="LS483412">
    <property type="protein sequence ID" value="SQG91400.1"/>
    <property type="molecule type" value="Genomic_DNA"/>
</dbReference>
<name>A0AAX2IYH4_LEGPN</name>
<evidence type="ECO:0000313" key="2">
    <source>
        <dbReference type="Proteomes" id="UP000249566"/>
    </source>
</evidence>